<evidence type="ECO:0000256" key="2">
    <source>
        <dbReference type="SAM" id="Phobius"/>
    </source>
</evidence>
<dbReference type="InterPro" id="IPR006311">
    <property type="entry name" value="TAT_signal"/>
</dbReference>
<keyword evidence="2" id="KW-1133">Transmembrane helix</keyword>
<dbReference type="EMBL" id="SMKA01000113">
    <property type="protein sequence ID" value="TDC26149.1"/>
    <property type="molecule type" value="Genomic_DNA"/>
</dbReference>
<gene>
    <name evidence="3" type="ORF">E1261_23080</name>
</gene>
<proteinExistence type="predicted"/>
<feature type="region of interest" description="Disordered" evidence="1">
    <location>
        <begin position="117"/>
        <end position="142"/>
    </location>
</feature>
<protein>
    <submittedName>
        <fullName evidence="3">Uncharacterized protein</fullName>
    </submittedName>
</protein>
<evidence type="ECO:0000313" key="4">
    <source>
        <dbReference type="Proteomes" id="UP000295075"/>
    </source>
</evidence>
<keyword evidence="2" id="KW-0812">Transmembrane</keyword>
<dbReference type="AlphaFoldDB" id="A0A4R4PV23"/>
<evidence type="ECO:0000256" key="1">
    <source>
        <dbReference type="SAM" id="MobiDB-lite"/>
    </source>
</evidence>
<organism evidence="3 4">
    <name type="scientific">Kribbella albertanoniae</name>
    <dbReference type="NCBI Taxonomy" id="1266829"/>
    <lineage>
        <taxon>Bacteria</taxon>
        <taxon>Bacillati</taxon>
        <taxon>Actinomycetota</taxon>
        <taxon>Actinomycetes</taxon>
        <taxon>Propionibacteriales</taxon>
        <taxon>Kribbellaceae</taxon>
        <taxon>Kribbella</taxon>
    </lineage>
</organism>
<accession>A0A4R4PV23</accession>
<dbReference type="Proteomes" id="UP000295075">
    <property type="component" value="Unassembled WGS sequence"/>
</dbReference>
<name>A0A4R4PV23_9ACTN</name>
<sequence>MYNDPEVSAQLHRLAEAEPLPAFDTSAVVTRGRRGLRRRRLLGAGGGIAGVAAIALAASLIPNLSSASQDPGVAGAENSQFEAVPGLPHGEAALFVDVTPAHAQQLCDLRYPGEHQKLKSSTARTHRVGSKPSFEMQKPPAKTRRFCQIPGGDKPSAKLVAAAKTDPLPKTAAGQLRNCSVQTWVDVTGWRIMAADRSETLKQAQIIAVSPSGRSLIACDLDSRGGPMTEMTNTLFSRLQAPDADRDPILAPARGKKWAEMFAAGYGGGSCDSSTKKCGKGSATAWGRAPAETATVEVTLHGKSYRTPAKDGWWASTWAIEPHTWTGDPKKPEYPVYKAYDQNGKFLKKIGG</sequence>
<evidence type="ECO:0000313" key="3">
    <source>
        <dbReference type="EMBL" id="TDC26149.1"/>
    </source>
</evidence>
<keyword evidence="2" id="KW-0472">Membrane</keyword>
<dbReference type="RefSeq" id="WP_132409783.1">
    <property type="nucleotide sequence ID" value="NZ_SMKA01000113.1"/>
</dbReference>
<dbReference type="PROSITE" id="PS51318">
    <property type="entry name" value="TAT"/>
    <property type="match status" value="1"/>
</dbReference>
<feature type="transmembrane region" description="Helical" evidence="2">
    <location>
        <begin position="41"/>
        <end position="61"/>
    </location>
</feature>
<dbReference type="OrthoDB" id="3813920at2"/>
<comment type="caution">
    <text evidence="3">The sequence shown here is derived from an EMBL/GenBank/DDBJ whole genome shotgun (WGS) entry which is preliminary data.</text>
</comment>
<keyword evidence="4" id="KW-1185">Reference proteome</keyword>
<reference evidence="3 4" key="1">
    <citation type="submission" date="2019-03" db="EMBL/GenBank/DDBJ databases">
        <title>Draft genome sequences of novel Actinobacteria.</title>
        <authorList>
            <person name="Sahin N."/>
            <person name="Ay H."/>
            <person name="Saygin H."/>
        </authorList>
    </citation>
    <scope>NUCLEOTIDE SEQUENCE [LARGE SCALE GENOMIC DNA]</scope>
    <source>
        <strain evidence="3 4">JCM 30547</strain>
    </source>
</reference>